<dbReference type="Proteomes" id="UP000429607">
    <property type="component" value="Unassembled WGS sequence"/>
</dbReference>
<evidence type="ECO:0000313" key="7">
    <source>
        <dbReference type="Proteomes" id="UP000435112"/>
    </source>
</evidence>
<evidence type="ECO:0000313" key="2">
    <source>
        <dbReference type="EMBL" id="KAE9007394.1"/>
    </source>
</evidence>
<keyword evidence="6" id="KW-1185">Reference proteome</keyword>
<evidence type="ECO:0008006" key="8">
    <source>
        <dbReference type="Google" id="ProtNLM"/>
    </source>
</evidence>
<dbReference type="EMBL" id="QXFT01001973">
    <property type="protein sequence ID" value="KAE9306431.1"/>
    <property type="molecule type" value="Genomic_DNA"/>
</dbReference>
<evidence type="ECO:0000256" key="1">
    <source>
        <dbReference type="SAM" id="SignalP"/>
    </source>
</evidence>
<comment type="caution">
    <text evidence="3">The sequence shown here is derived from an EMBL/GenBank/DDBJ whole genome shotgun (WGS) entry which is preliminary data.</text>
</comment>
<gene>
    <name evidence="3" type="ORF">PR001_g16084</name>
    <name evidence="2" type="ORF">PR002_g16209</name>
    <name evidence="4" type="ORF">PR003_g21241</name>
</gene>
<name>A0A6A3KZ05_9STRA</name>
<evidence type="ECO:0000313" key="6">
    <source>
        <dbReference type="Proteomes" id="UP000434957"/>
    </source>
</evidence>
<dbReference type="EMBL" id="QXFV01001249">
    <property type="protein sequence ID" value="KAE9010755.1"/>
    <property type="molecule type" value="Genomic_DNA"/>
</dbReference>
<sequence length="72" mass="7948">MAKKMKPRASMLTLVLGNMACQGRVCVGARIPAARRCSHTKAAVVCKFGSWRRYQRQLCCPTLPRIPAGDTK</sequence>
<organism evidence="3 5">
    <name type="scientific">Phytophthora rubi</name>
    <dbReference type="NCBI Taxonomy" id="129364"/>
    <lineage>
        <taxon>Eukaryota</taxon>
        <taxon>Sar</taxon>
        <taxon>Stramenopiles</taxon>
        <taxon>Oomycota</taxon>
        <taxon>Peronosporomycetes</taxon>
        <taxon>Peronosporales</taxon>
        <taxon>Peronosporaceae</taxon>
        <taxon>Phytophthora</taxon>
    </lineage>
</organism>
<proteinExistence type="predicted"/>
<dbReference type="Proteomes" id="UP000434957">
    <property type="component" value="Unassembled WGS sequence"/>
</dbReference>
<dbReference type="Proteomes" id="UP000435112">
    <property type="component" value="Unassembled WGS sequence"/>
</dbReference>
<evidence type="ECO:0000313" key="5">
    <source>
        <dbReference type="Proteomes" id="UP000429607"/>
    </source>
</evidence>
<feature type="chain" id="PRO_5036164844" description="Secreted protein" evidence="1">
    <location>
        <begin position="24"/>
        <end position="72"/>
    </location>
</feature>
<evidence type="ECO:0000313" key="4">
    <source>
        <dbReference type="EMBL" id="KAE9306431.1"/>
    </source>
</evidence>
<accession>A0A6A3KZ05</accession>
<protein>
    <recommendedName>
        <fullName evidence="8">Secreted protein</fullName>
    </recommendedName>
</protein>
<feature type="signal peptide" evidence="1">
    <location>
        <begin position="1"/>
        <end position="23"/>
    </location>
</feature>
<dbReference type="EMBL" id="QXFU01001225">
    <property type="protein sequence ID" value="KAE9007394.1"/>
    <property type="molecule type" value="Genomic_DNA"/>
</dbReference>
<keyword evidence="1" id="KW-0732">Signal</keyword>
<reference evidence="5 7" key="1">
    <citation type="submission" date="2018-09" db="EMBL/GenBank/DDBJ databases">
        <title>Genomic investigation of the strawberry pathogen Phytophthora fragariae indicates pathogenicity is determined by transcriptional variation in three key races.</title>
        <authorList>
            <person name="Adams T.M."/>
            <person name="Armitage A.D."/>
            <person name="Sobczyk M.K."/>
            <person name="Bates H.J."/>
            <person name="Dunwell J.M."/>
            <person name="Nellist C.F."/>
            <person name="Harrison R.J."/>
        </authorList>
    </citation>
    <scope>NUCLEOTIDE SEQUENCE [LARGE SCALE GENOMIC DNA]</scope>
    <source>
        <strain evidence="3 5">SCRP249</strain>
        <strain evidence="2 7">SCRP324</strain>
        <strain evidence="4 6">SCRP333</strain>
    </source>
</reference>
<dbReference type="AlphaFoldDB" id="A0A6A3KZ05"/>
<evidence type="ECO:0000313" key="3">
    <source>
        <dbReference type="EMBL" id="KAE9010755.1"/>
    </source>
</evidence>